<organism evidence="2 3">
    <name type="scientific">Paspalum notatum var. saurae</name>
    <dbReference type="NCBI Taxonomy" id="547442"/>
    <lineage>
        <taxon>Eukaryota</taxon>
        <taxon>Viridiplantae</taxon>
        <taxon>Streptophyta</taxon>
        <taxon>Embryophyta</taxon>
        <taxon>Tracheophyta</taxon>
        <taxon>Spermatophyta</taxon>
        <taxon>Magnoliopsida</taxon>
        <taxon>Liliopsida</taxon>
        <taxon>Poales</taxon>
        <taxon>Poaceae</taxon>
        <taxon>PACMAD clade</taxon>
        <taxon>Panicoideae</taxon>
        <taxon>Andropogonodae</taxon>
        <taxon>Paspaleae</taxon>
        <taxon>Paspalinae</taxon>
        <taxon>Paspalum</taxon>
    </lineage>
</organism>
<name>A0AAQ3T1E7_PASNO</name>
<dbReference type="Pfam" id="PF03732">
    <property type="entry name" value="Retrotrans_gag"/>
    <property type="match status" value="1"/>
</dbReference>
<sequence length="129" mass="14629">MEGAAGQWYYQLEKNQGHPPTWTELVNAINKRFGPPVRSNPLGELTHLRCTGTVEEYQDAFLKLLARCNKVMEPQQIDIFTAGLRPSMQIDVEMQKPTSLEEAMALACSFERRLQLDDDPSRVQPRAPA</sequence>
<dbReference type="InterPro" id="IPR005162">
    <property type="entry name" value="Retrotrans_gag_dom"/>
</dbReference>
<keyword evidence="3" id="KW-1185">Reference proteome</keyword>
<evidence type="ECO:0000313" key="2">
    <source>
        <dbReference type="EMBL" id="WVZ64414.1"/>
    </source>
</evidence>
<dbReference type="Proteomes" id="UP001341281">
    <property type="component" value="Chromosome 03"/>
</dbReference>
<dbReference type="EMBL" id="CP144747">
    <property type="protein sequence ID" value="WVZ64414.1"/>
    <property type="molecule type" value="Genomic_DNA"/>
</dbReference>
<accession>A0AAQ3T1E7</accession>
<proteinExistence type="predicted"/>
<evidence type="ECO:0000259" key="1">
    <source>
        <dbReference type="Pfam" id="PF03732"/>
    </source>
</evidence>
<feature type="domain" description="Retrotransposon gag" evidence="1">
    <location>
        <begin position="2"/>
        <end position="86"/>
    </location>
</feature>
<dbReference type="AlphaFoldDB" id="A0AAQ3T1E7"/>
<gene>
    <name evidence="2" type="ORF">U9M48_013927</name>
</gene>
<protein>
    <recommendedName>
        <fullName evidence="1">Retrotransposon gag domain-containing protein</fullName>
    </recommendedName>
</protein>
<evidence type="ECO:0000313" key="3">
    <source>
        <dbReference type="Proteomes" id="UP001341281"/>
    </source>
</evidence>
<reference evidence="2 3" key="1">
    <citation type="submission" date="2024-02" db="EMBL/GenBank/DDBJ databases">
        <title>High-quality chromosome-scale genome assembly of Pensacola bahiagrass (Paspalum notatum Flugge var. saurae).</title>
        <authorList>
            <person name="Vega J.M."/>
            <person name="Podio M."/>
            <person name="Orjuela J."/>
            <person name="Siena L.A."/>
            <person name="Pessino S.C."/>
            <person name="Combes M.C."/>
            <person name="Mariac C."/>
            <person name="Albertini E."/>
            <person name="Pupilli F."/>
            <person name="Ortiz J.P.A."/>
            <person name="Leblanc O."/>
        </authorList>
    </citation>
    <scope>NUCLEOTIDE SEQUENCE [LARGE SCALE GENOMIC DNA]</scope>
    <source>
        <strain evidence="2">R1</strain>
        <tissue evidence="2">Leaf</tissue>
    </source>
</reference>